<evidence type="ECO:0000256" key="2">
    <source>
        <dbReference type="ARBA" id="ARBA00023002"/>
    </source>
</evidence>
<keyword evidence="6" id="KW-1185">Reference proteome</keyword>
<dbReference type="PANTHER" id="PTHR10696:SF56">
    <property type="entry name" value="TAUD_TFDA-LIKE DOMAIN-CONTAINING PROTEIN"/>
    <property type="match status" value="1"/>
</dbReference>
<keyword evidence="5" id="KW-0223">Dioxygenase</keyword>
<reference evidence="5" key="1">
    <citation type="submission" date="2021-11" db="EMBL/GenBank/DDBJ databases">
        <title>Description of novel Flavobacterium species.</title>
        <authorList>
            <person name="Saticioglu I.B."/>
            <person name="Ay H."/>
            <person name="Altun S."/>
            <person name="Duman M."/>
        </authorList>
    </citation>
    <scope>NUCLEOTIDE SEQUENCE</scope>
    <source>
        <strain evidence="5">F-65</strain>
    </source>
</reference>
<protein>
    <submittedName>
        <fullName evidence="5">TauD/TfdA family dioxygenase</fullName>
    </submittedName>
</protein>
<evidence type="ECO:0000256" key="3">
    <source>
        <dbReference type="ARBA" id="ARBA00023194"/>
    </source>
</evidence>
<accession>A0ABS8MP56</accession>
<dbReference type="Proteomes" id="UP001430919">
    <property type="component" value="Unassembled WGS sequence"/>
</dbReference>
<comment type="cofactor">
    <cofactor evidence="1">
        <name>Fe(2+)</name>
        <dbReference type="ChEBI" id="CHEBI:29033"/>
    </cofactor>
</comment>
<dbReference type="Gene3D" id="3.60.130.10">
    <property type="entry name" value="Clavaminate synthase-like"/>
    <property type="match status" value="1"/>
</dbReference>
<dbReference type="Pfam" id="PF02668">
    <property type="entry name" value="TauD"/>
    <property type="match status" value="1"/>
</dbReference>
<dbReference type="InterPro" id="IPR050411">
    <property type="entry name" value="AlphaKG_dependent_hydroxylases"/>
</dbReference>
<dbReference type="SUPFAM" id="SSF51197">
    <property type="entry name" value="Clavaminate synthase-like"/>
    <property type="match status" value="1"/>
</dbReference>
<keyword evidence="3" id="KW-0045">Antibiotic biosynthesis</keyword>
<keyword evidence="2" id="KW-0560">Oxidoreductase</keyword>
<gene>
    <name evidence="5" type="ORF">LNQ49_02845</name>
</gene>
<comment type="caution">
    <text evidence="5">The sequence shown here is derived from an EMBL/GenBank/DDBJ whole genome shotgun (WGS) entry which is preliminary data.</text>
</comment>
<proteinExistence type="predicted"/>
<dbReference type="PANTHER" id="PTHR10696">
    <property type="entry name" value="GAMMA-BUTYROBETAINE HYDROXYLASE-RELATED"/>
    <property type="match status" value="1"/>
</dbReference>
<dbReference type="RefSeq" id="WP_229987269.1">
    <property type="nucleotide sequence ID" value="NZ_JAJJMO010000001.1"/>
</dbReference>
<feature type="domain" description="TauD/TfdA-like" evidence="4">
    <location>
        <begin position="42"/>
        <end position="323"/>
    </location>
</feature>
<evidence type="ECO:0000256" key="1">
    <source>
        <dbReference type="ARBA" id="ARBA00001954"/>
    </source>
</evidence>
<evidence type="ECO:0000313" key="5">
    <source>
        <dbReference type="EMBL" id="MCC9070537.1"/>
    </source>
</evidence>
<dbReference type="GO" id="GO:0051213">
    <property type="term" value="F:dioxygenase activity"/>
    <property type="evidence" value="ECO:0007669"/>
    <property type="project" value="UniProtKB-KW"/>
</dbReference>
<evidence type="ECO:0000313" key="6">
    <source>
        <dbReference type="Proteomes" id="UP001430919"/>
    </source>
</evidence>
<organism evidence="5 6">
    <name type="scientific">Flavobacterium pisciphilum</name>
    <dbReference type="NCBI Taxonomy" id="2893755"/>
    <lineage>
        <taxon>Bacteria</taxon>
        <taxon>Pseudomonadati</taxon>
        <taxon>Bacteroidota</taxon>
        <taxon>Flavobacteriia</taxon>
        <taxon>Flavobacteriales</taxon>
        <taxon>Flavobacteriaceae</taxon>
        <taxon>Flavobacterium</taxon>
    </lineage>
</organism>
<dbReference type="InterPro" id="IPR003819">
    <property type="entry name" value="TauD/TfdA-like"/>
</dbReference>
<dbReference type="EMBL" id="JAJJMO010000001">
    <property type="protein sequence ID" value="MCC9070537.1"/>
    <property type="molecule type" value="Genomic_DNA"/>
</dbReference>
<dbReference type="InterPro" id="IPR042098">
    <property type="entry name" value="TauD-like_sf"/>
</dbReference>
<evidence type="ECO:0000259" key="4">
    <source>
        <dbReference type="Pfam" id="PF02668"/>
    </source>
</evidence>
<name>A0ABS8MP56_9FLAO</name>
<sequence length="329" mass="38561">MMSRISTLKNQSAKKINLEENVKTSFFEGKSFPLVITPIHSGYNLKNWFVENNEKFEKDLSEYGAILFRDFNINSVEKFQDLMSIFPKELLEYKFRSSPRFELVENVYVSTTYPEDEIINMHSENSYAAHPPHRIVFCCITAAEYRGETPIADNRQVLNHISTSLRKKFEEKGVLYRRNLNGILGLAWKEVFQTSDKSQVEEECRSNGIDFQWVNEDELVLKWRKDAIWEHPVTKEFTWFNHCLFFNKYMLDDAFLKSISSDDELPNNTFFGDGSEISKEEIEELRLAYKKATIEFEWISGDVLFLDNFLISHGRNPYKGARKIIVSIS</sequence>